<dbReference type="NCBIfam" id="TIGR00745">
    <property type="entry name" value="apbA_panE"/>
    <property type="match status" value="1"/>
</dbReference>
<comment type="catalytic activity">
    <reaction evidence="8 9">
        <text>(R)-pantoate + NADP(+) = 2-dehydropantoate + NADPH + H(+)</text>
        <dbReference type="Rhea" id="RHEA:16233"/>
        <dbReference type="ChEBI" id="CHEBI:11561"/>
        <dbReference type="ChEBI" id="CHEBI:15378"/>
        <dbReference type="ChEBI" id="CHEBI:15980"/>
        <dbReference type="ChEBI" id="CHEBI:57783"/>
        <dbReference type="ChEBI" id="CHEBI:58349"/>
        <dbReference type="EC" id="1.1.1.169"/>
    </reaction>
</comment>
<evidence type="ECO:0000313" key="13">
    <source>
        <dbReference type="Proteomes" id="UP000320300"/>
    </source>
</evidence>
<dbReference type="Gene3D" id="1.10.1040.10">
    <property type="entry name" value="N-(1-d-carboxylethyl)-l-norvaline Dehydrogenase, domain 2"/>
    <property type="match status" value="1"/>
</dbReference>
<evidence type="ECO:0000256" key="8">
    <source>
        <dbReference type="ARBA" id="ARBA00048793"/>
    </source>
</evidence>
<evidence type="ECO:0000256" key="3">
    <source>
        <dbReference type="ARBA" id="ARBA00013014"/>
    </source>
</evidence>
<dbReference type="PANTHER" id="PTHR21708:SF26">
    <property type="entry name" value="2-DEHYDROPANTOATE 2-REDUCTASE"/>
    <property type="match status" value="1"/>
</dbReference>
<dbReference type="EC" id="1.1.1.169" evidence="3 9"/>
<dbReference type="InterPro" id="IPR051402">
    <property type="entry name" value="KPR-Related"/>
</dbReference>
<dbReference type="OrthoDB" id="9800163at2"/>
<protein>
    <recommendedName>
        <fullName evidence="4 9">2-dehydropantoate 2-reductase</fullName>
        <ecNumber evidence="3 9">1.1.1.169</ecNumber>
    </recommendedName>
    <alternativeName>
        <fullName evidence="7 9">Ketopantoate reductase</fullName>
    </alternativeName>
</protein>
<accession>A0A521BQD6</accession>
<dbReference type="SUPFAM" id="SSF48179">
    <property type="entry name" value="6-phosphogluconate dehydrogenase C-terminal domain-like"/>
    <property type="match status" value="1"/>
</dbReference>
<evidence type="ECO:0000256" key="5">
    <source>
        <dbReference type="ARBA" id="ARBA00022857"/>
    </source>
</evidence>
<dbReference type="EMBL" id="FXTN01000002">
    <property type="protein sequence ID" value="SMO48961.1"/>
    <property type="molecule type" value="Genomic_DNA"/>
</dbReference>
<dbReference type="UniPathway" id="UPA00028">
    <property type="reaction ID" value="UER00004"/>
</dbReference>
<evidence type="ECO:0000256" key="7">
    <source>
        <dbReference type="ARBA" id="ARBA00032024"/>
    </source>
</evidence>
<dbReference type="GO" id="GO:0015940">
    <property type="term" value="P:pantothenate biosynthetic process"/>
    <property type="evidence" value="ECO:0007669"/>
    <property type="project" value="UniProtKB-UniPathway"/>
</dbReference>
<dbReference type="SUPFAM" id="SSF51735">
    <property type="entry name" value="NAD(P)-binding Rossmann-fold domains"/>
    <property type="match status" value="1"/>
</dbReference>
<feature type="domain" description="Ketopantoate reductase N-terminal" evidence="10">
    <location>
        <begin position="10"/>
        <end position="145"/>
    </location>
</feature>
<dbReference type="Gene3D" id="3.40.50.720">
    <property type="entry name" value="NAD(P)-binding Rossmann-like Domain"/>
    <property type="match status" value="1"/>
</dbReference>
<dbReference type="PANTHER" id="PTHR21708">
    <property type="entry name" value="PROBABLE 2-DEHYDROPANTOATE 2-REDUCTASE"/>
    <property type="match status" value="1"/>
</dbReference>
<evidence type="ECO:0000256" key="4">
    <source>
        <dbReference type="ARBA" id="ARBA00019465"/>
    </source>
</evidence>
<dbReference type="Proteomes" id="UP000320300">
    <property type="component" value="Unassembled WGS sequence"/>
</dbReference>
<gene>
    <name evidence="12" type="ORF">SAMN06265348_102485</name>
</gene>
<dbReference type="InterPro" id="IPR013332">
    <property type="entry name" value="KPR_N"/>
</dbReference>
<keyword evidence="9" id="KW-0566">Pantothenate biosynthesis</keyword>
<reference evidence="12 13" key="1">
    <citation type="submission" date="2017-05" db="EMBL/GenBank/DDBJ databases">
        <authorList>
            <person name="Varghese N."/>
            <person name="Submissions S."/>
        </authorList>
    </citation>
    <scope>NUCLEOTIDE SEQUENCE [LARGE SCALE GENOMIC DNA]</scope>
    <source>
        <strain evidence="12 13">DSM 19036</strain>
    </source>
</reference>
<dbReference type="InterPro" id="IPR008927">
    <property type="entry name" value="6-PGluconate_DH-like_C_sf"/>
</dbReference>
<dbReference type="InterPro" id="IPR036291">
    <property type="entry name" value="NAD(P)-bd_dom_sf"/>
</dbReference>
<sequence>MTAYPTSENIYLIGNGVIAKALAVTLTLNGKNVILLRGSVDNQPDYTETIEVETGEQTLKAEVVISTLSSHSDMDGIILLTNKSFGNEKLAEKLKNKARHCPVVFLQNGLNIENSFIERGFKELYRCVLFVTSQSVSETNVRFRRAATSPVGIVTGSSEGLQHIISQISTDVFPFIAEENIQEVLWKKVIINCVANSICPLLEIDNGIFHRNESARAIARTVIRECVAVAAQQGVHLEEDDVLDYMVNISKISDGQKISTYQDILNGHETEIETLNLAISKIAKASGNLEVPITTLLGEMIKIKADLFRK</sequence>
<comment type="similarity">
    <text evidence="2 9">Belongs to the ketopantoate reductase family.</text>
</comment>
<keyword evidence="13" id="KW-1185">Reference proteome</keyword>
<dbReference type="RefSeq" id="WP_142527132.1">
    <property type="nucleotide sequence ID" value="NZ_CBCSJO010000003.1"/>
</dbReference>
<comment type="pathway">
    <text evidence="1 9">Cofactor biosynthesis; (R)-pantothenate biosynthesis; (R)-pantoate from 3-methyl-2-oxobutanoate: step 2/2.</text>
</comment>
<evidence type="ECO:0000259" key="11">
    <source>
        <dbReference type="Pfam" id="PF08546"/>
    </source>
</evidence>
<feature type="domain" description="Ketopantoate reductase C-terminal" evidence="11">
    <location>
        <begin position="180"/>
        <end position="304"/>
    </location>
</feature>
<name>A0A521BQD6_9SPHI</name>
<dbReference type="Pfam" id="PF08546">
    <property type="entry name" value="ApbA_C"/>
    <property type="match status" value="1"/>
</dbReference>
<evidence type="ECO:0000313" key="12">
    <source>
        <dbReference type="EMBL" id="SMO48961.1"/>
    </source>
</evidence>
<evidence type="ECO:0000256" key="9">
    <source>
        <dbReference type="RuleBase" id="RU362068"/>
    </source>
</evidence>
<dbReference type="InterPro" id="IPR013752">
    <property type="entry name" value="KPA_reductase"/>
</dbReference>
<evidence type="ECO:0000256" key="6">
    <source>
        <dbReference type="ARBA" id="ARBA00023002"/>
    </source>
</evidence>
<dbReference type="AlphaFoldDB" id="A0A521BQD6"/>
<comment type="function">
    <text evidence="9">Catalyzes the NADPH-dependent reduction of ketopantoate into pantoic acid.</text>
</comment>
<dbReference type="InterPro" id="IPR003710">
    <property type="entry name" value="ApbA"/>
</dbReference>
<organism evidence="12 13">
    <name type="scientific">Pedobacter westerhofensis</name>
    <dbReference type="NCBI Taxonomy" id="425512"/>
    <lineage>
        <taxon>Bacteria</taxon>
        <taxon>Pseudomonadati</taxon>
        <taxon>Bacteroidota</taxon>
        <taxon>Sphingobacteriia</taxon>
        <taxon>Sphingobacteriales</taxon>
        <taxon>Sphingobacteriaceae</taxon>
        <taxon>Pedobacter</taxon>
    </lineage>
</organism>
<dbReference type="GO" id="GO:0005737">
    <property type="term" value="C:cytoplasm"/>
    <property type="evidence" value="ECO:0007669"/>
    <property type="project" value="TreeGrafter"/>
</dbReference>
<evidence type="ECO:0000259" key="10">
    <source>
        <dbReference type="Pfam" id="PF02558"/>
    </source>
</evidence>
<evidence type="ECO:0000256" key="2">
    <source>
        <dbReference type="ARBA" id="ARBA00007870"/>
    </source>
</evidence>
<keyword evidence="5 9" id="KW-0521">NADP</keyword>
<dbReference type="GO" id="GO:0008677">
    <property type="term" value="F:2-dehydropantoate 2-reductase activity"/>
    <property type="evidence" value="ECO:0007669"/>
    <property type="project" value="UniProtKB-EC"/>
</dbReference>
<evidence type="ECO:0000256" key="1">
    <source>
        <dbReference type="ARBA" id="ARBA00004994"/>
    </source>
</evidence>
<dbReference type="Pfam" id="PF02558">
    <property type="entry name" value="ApbA"/>
    <property type="match status" value="1"/>
</dbReference>
<keyword evidence="6 9" id="KW-0560">Oxidoreductase</keyword>
<proteinExistence type="inferred from homology"/>
<dbReference type="InterPro" id="IPR013328">
    <property type="entry name" value="6PGD_dom2"/>
</dbReference>